<evidence type="ECO:0000256" key="2">
    <source>
        <dbReference type="ARBA" id="ARBA00022741"/>
    </source>
</evidence>
<protein>
    <submittedName>
        <fullName evidence="5">Type II secretory ATPase GspE/PulE/Tfp pilus assembly ATPase PilB-like protein</fullName>
    </submittedName>
</protein>
<dbReference type="OrthoDB" id="9810761at2"/>
<proteinExistence type="inferred from homology"/>
<dbReference type="PANTHER" id="PTHR30258:SF3">
    <property type="entry name" value="SLL1921 PROTEIN"/>
    <property type="match status" value="1"/>
</dbReference>
<dbReference type="CDD" id="cd01129">
    <property type="entry name" value="PulE-GspE-like"/>
    <property type="match status" value="1"/>
</dbReference>
<gene>
    <name evidence="5" type="ORF">C8D86_10562</name>
</gene>
<dbReference type="RefSeq" id="WP_114833833.1">
    <property type="nucleotide sequence ID" value="NZ_LR699114.1"/>
</dbReference>
<accession>A0A370GS57</accession>
<organism evidence="5 6">
    <name type="scientific">Aquicella lusitana</name>
    <dbReference type="NCBI Taxonomy" id="254246"/>
    <lineage>
        <taxon>Bacteria</taxon>
        <taxon>Pseudomonadati</taxon>
        <taxon>Pseudomonadota</taxon>
        <taxon>Gammaproteobacteria</taxon>
        <taxon>Legionellales</taxon>
        <taxon>Coxiellaceae</taxon>
        <taxon>Aquicella</taxon>
    </lineage>
</organism>
<dbReference type="Gene3D" id="3.30.450.90">
    <property type="match status" value="1"/>
</dbReference>
<dbReference type="InterPro" id="IPR001482">
    <property type="entry name" value="T2SS/T4SS_dom"/>
</dbReference>
<dbReference type="PANTHER" id="PTHR30258">
    <property type="entry name" value="TYPE II SECRETION SYSTEM PROTEIN GSPE-RELATED"/>
    <property type="match status" value="1"/>
</dbReference>
<comment type="caution">
    <text evidence="5">The sequence shown here is derived from an EMBL/GenBank/DDBJ whole genome shotgun (WGS) entry which is preliminary data.</text>
</comment>
<evidence type="ECO:0000313" key="6">
    <source>
        <dbReference type="Proteomes" id="UP000254720"/>
    </source>
</evidence>
<dbReference type="Gene3D" id="3.40.50.300">
    <property type="entry name" value="P-loop containing nucleotide triphosphate hydrolases"/>
    <property type="match status" value="1"/>
</dbReference>
<sequence>MAEVILPPGEGQRTHANLLEQYAQATRTKVITSPSDLDTKDKVMDEMLAWCKEQANIVVLKSATILSSEPTSRTVQNCKSLLLSKGIHPGQVYAATPALLSLLLASGSEEDFAKKHKGETNVSFSDQQRHLRDLVYEAVMQHVSDIHIQVRQTYTKIRMRQHGELRVYAEWSERLGREIASVAFNKETDHATSHFNPLVPQDASMPLKIQGKDIRLRLASVPAHGGFDMVMRILATGEERSKSLDELGYTQKQIDIIKMAMKLPFGAIIVAGPTGSGKTTTLASCMEMVEPAQKLYSIEDPVEKVVEAATQVPVNTEKEDRSFASMGRAALRMDPDVIILGEMRDEDTAHVMVRASITGHLVLTTLHTNRATAIVTRLVDMGISPVLLSDSSVLRCLMCQRLIAKVCPGCAVPLRSSPKHLPYLADWEAVLGKEIIDRAKARGNGCAECNRSGVGGRIVVAEVIWVDEEGRQFIQKCDTLNWEKYLKENGWMDFRDRAIDLIQSGLCDPFDAEKVVGPINPATQSRIFKYV</sequence>
<dbReference type="Pfam" id="PF00437">
    <property type="entry name" value="T2SSE"/>
    <property type="match status" value="1"/>
</dbReference>
<keyword evidence="2" id="KW-0547">Nucleotide-binding</keyword>
<evidence type="ECO:0000313" key="5">
    <source>
        <dbReference type="EMBL" id="RDI46538.1"/>
    </source>
</evidence>
<evidence type="ECO:0000256" key="1">
    <source>
        <dbReference type="ARBA" id="ARBA00006611"/>
    </source>
</evidence>
<dbReference type="GO" id="GO:0005524">
    <property type="term" value="F:ATP binding"/>
    <property type="evidence" value="ECO:0007669"/>
    <property type="project" value="UniProtKB-KW"/>
</dbReference>
<dbReference type="Proteomes" id="UP000254720">
    <property type="component" value="Unassembled WGS sequence"/>
</dbReference>
<keyword evidence="6" id="KW-1185">Reference proteome</keyword>
<dbReference type="GO" id="GO:0005886">
    <property type="term" value="C:plasma membrane"/>
    <property type="evidence" value="ECO:0007669"/>
    <property type="project" value="TreeGrafter"/>
</dbReference>
<dbReference type="AlphaFoldDB" id="A0A370GS57"/>
<comment type="similarity">
    <text evidence="1">Belongs to the GSP E family.</text>
</comment>
<name>A0A370GS57_9COXI</name>
<dbReference type="EMBL" id="QQAX01000005">
    <property type="protein sequence ID" value="RDI46538.1"/>
    <property type="molecule type" value="Genomic_DNA"/>
</dbReference>
<reference evidence="5 6" key="1">
    <citation type="submission" date="2018-07" db="EMBL/GenBank/DDBJ databases">
        <title>Genomic Encyclopedia of Type Strains, Phase IV (KMG-IV): sequencing the most valuable type-strain genomes for metagenomic binning, comparative biology and taxonomic classification.</title>
        <authorList>
            <person name="Goeker M."/>
        </authorList>
    </citation>
    <scope>NUCLEOTIDE SEQUENCE [LARGE SCALE GENOMIC DNA]</scope>
    <source>
        <strain evidence="5 6">DSM 16500</strain>
    </source>
</reference>
<dbReference type="SUPFAM" id="SSF52540">
    <property type="entry name" value="P-loop containing nucleoside triphosphate hydrolases"/>
    <property type="match status" value="1"/>
</dbReference>
<evidence type="ECO:0000259" key="4">
    <source>
        <dbReference type="PROSITE" id="PS00662"/>
    </source>
</evidence>
<dbReference type="PROSITE" id="PS00662">
    <property type="entry name" value="T2SP_E"/>
    <property type="match status" value="1"/>
</dbReference>
<dbReference type="InterPro" id="IPR027417">
    <property type="entry name" value="P-loop_NTPase"/>
</dbReference>
<evidence type="ECO:0000256" key="3">
    <source>
        <dbReference type="ARBA" id="ARBA00022840"/>
    </source>
</evidence>
<dbReference type="GO" id="GO:0016887">
    <property type="term" value="F:ATP hydrolysis activity"/>
    <property type="evidence" value="ECO:0007669"/>
    <property type="project" value="TreeGrafter"/>
</dbReference>
<feature type="domain" description="Bacterial type II secretion system protein E" evidence="4">
    <location>
        <begin position="331"/>
        <end position="345"/>
    </location>
</feature>
<keyword evidence="3" id="KW-0067">ATP-binding</keyword>